<feature type="region of interest" description="Disordered" evidence="1">
    <location>
        <begin position="1"/>
        <end position="32"/>
    </location>
</feature>
<feature type="transmembrane region" description="Helical" evidence="2">
    <location>
        <begin position="74"/>
        <end position="95"/>
    </location>
</feature>
<name>A0A345E6Z3_9EURY</name>
<dbReference type="InterPro" id="IPR058283">
    <property type="entry name" value="DUF7977"/>
</dbReference>
<feature type="compositionally biased region" description="Acidic residues" evidence="1">
    <location>
        <begin position="23"/>
        <end position="32"/>
    </location>
</feature>
<evidence type="ECO:0000256" key="2">
    <source>
        <dbReference type="SAM" id="Phobius"/>
    </source>
</evidence>
<organism evidence="3 4">
    <name type="scientific">Haloplanus rubicundus</name>
    <dbReference type="NCBI Taxonomy" id="1547898"/>
    <lineage>
        <taxon>Archaea</taxon>
        <taxon>Methanobacteriati</taxon>
        <taxon>Methanobacteriota</taxon>
        <taxon>Stenosarchaea group</taxon>
        <taxon>Halobacteria</taxon>
        <taxon>Halobacteriales</taxon>
        <taxon>Haloferacaceae</taxon>
        <taxon>Haloplanus</taxon>
    </lineage>
</organism>
<dbReference type="RefSeq" id="WP_114587086.1">
    <property type="nucleotide sequence ID" value="NZ_CP031150.1"/>
</dbReference>
<evidence type="ECO:0000313" key="3">
    <source>
        <dbReference type="EMBL" id="AXG07965.1"/>
    </source>
</evidence>
<dbReference type="Pfam" id="PF25932">
    <property type="entry name" value="DUF7977"/>
    <property type="match status" value="1"/>
</dbReference>
<dbReference type="OrthoDB" id="205781at2157"/>
<keyword evidence="2" id="KW-0812">Transmembrane</keyword>
<evidence type="ECO:0000313" key="4">
    <source>
        <dbReference type="Proteomes" id="UP000253273"/>
    </source>
</evidence>
<dbReference type="AlphaFoldDB" id="A0A345E6Z3"/>
<accession>A0A345E6Z3</accession>
<protein>
    <submittedName>
        <fullName evidence="3">Uncharacterized protein</fullName>
    </submittedName>
</protein>
<dbReference type="KEGG" id="haj:DU500_16865"/>
<proteinExistence type="predicted"/>
<dbReference type="Proteomes" id="UP000253273">
    <property type="component" value="Chromosome"/>
</dbReference>
<feature type="compositionally biased region" description="Low complexity" evidence="1">
    <location>
        <begin position="12"/>
        <end position="22"/>
    </location>
</feature>
<keyword evidence="2" id="KW-1133">Transmembrane helix</keyword>
<dbReference type="GeneID" id="37285092"/>
<keyword evidence="2" id="KW-0472">Membrane</keyword>
<reference evidence="3 4" key="1">
    <citation type="submission" date="2018-07" db="EMBL/GenBank/DDBJ databases">
        <title>Genome sequences of Haloplanus sp. CBA1113.</title>
        <authorList>
            <person name="Kim Y.B."/>
            <person name="Roh S.W."/>
        </authorList>
    </citation>
    <scope>NUCLEOTIDE SEQUENCE [LARGE SCALE GENOMIC DNA]</scope>
    <source>
        <strain evidence="3 4">CBA1113</strain>
    </source>
</reference>
<feature type="transmembrane region" description="Helical" evidence="2">
    <location>
        <begin position="41"/>
        <end position="62"/>
    </location>
</feature>
<sequence length="100" mass="10524">MSGDDAADGDGPTVTVTTSEVPTDAEAEAELPEEGLGRSGWVLVAAVVVAVLVIPGMVYLWPAGGRVFGATYRTAMLVLPMIPALILGLIAVWSMRDRRR</sequence>
<evidence type="ECO:0000256" key="1">
    <source>
        <dbReference type="SAM" id="MobiDB-lite"/>
    </source>
</evidence>
<dbReference type="EMBL" id="CP031150">
    <property type="protein sequence ID" value="AXG07965.1"/>
    <property type="molecule type" value="Genomic_DNA"/>
</dbReference>
<keyword evidence="4" id="KW-1185">Reference proteome</keyword>
<gene>
    <name evidence="3" type="ORF">DU500_16865</name>
</gene>